<dbReference type="InterPro" id="IPR008266">
    <property type="entry name" value="Tyr_kinase_AS"/>
</dbReference>
<feature type="domain" description="Aminoglycoside phosphotransferase" evidence="1">
    <location>
        <begin position="57"/>
        <end position="267"/>
    </location>
</feature>
<evidence type="ECO:0000259" key="1">
    <source>
        <dbReference type="Pfam" id="PF01636"/>
    </source>
</evidence>
<accession>A4XAE6</accession>
<evidence type="ECO:0000313" key="3">
    <source>
        <dbReference type="Proteomes" id="UP000000235"/>
    </source>
</evidence>
<proteinExistence type="predicted"/>
<dbReference type="EMBL" id="CP000667">
    <property type="protein sequence ID" value="ABP55895.1"/>
    <property type="molecule type" value="Genomic_DNA"/>
</dbReference>
<dbReference type="KEGG" id="stp:Strop_3464"/>
<protein>
    <submittedName>
        <fullName evidence="2">Aminoglycoside phosphotransferase</fullName>
    </submittedName>
</protein>
<dbReference type="InterPro" id="IPR011009">
    <property type="entry name" value="Kinase-like_dom_sf"/>
</dbReference>
<dbReference type="eggNOG" id="COG3173">
    <property type="taxonomic scope" value="Bacteria"/>
</dbReference>
<dbReference type="Gene3D" id="3.90.1200.10">
    <property type="match status" value="1"/>
</dbReference>
<dbReference type="Proteomes" id="UP000000235">
    <property type="component" value="Chromosome"/>
</dbReference>
<organism evidence="2 3">
    <name type="scientific">Salinispora tropica (strain ATCC BAA-916 / DSM 44818 / JCM 13857 / NBRC 105044 / CNB-440)</name>
    <dbReference type="NCBI Taxonomy" id="369723"/>
    <lineage>
        <taxon>Bacteria</taxon>
        <taxon>Bacillati</taxon>
        <taxon>Actinomycetota</taxon>
        <taxon>Actinomycetes</taxon>
        <taxon>Micromonosporales</taxon>
        <taxon>Micromonosporaceae</taxon>
        <taxon>Salinispora</taxon>
    </lineage>
</organism>
<dbReference type="PROSITE" id="PS00109">
    <property type="entry name" value="PROTEIN_KINASE_TYR"/>
    <property type="match status" value="1"/>
</dbReference>
<keyword evidence="3" id="KW-1185">Reference proteome</keyword>
<name>A4XAE6_SALTO</name>
<dbReference type="Pfam" id="PF01636">
    <property type="entry name" value="APH"/>
    <property type="match status" value="1"/>
</dbReference>
<keyword evidence="2" id="KW-0808">Transferase</keyword>
<dbReference type="PATRIC" id="fig|369723.5.peg.3574"/>
<dbReference type="HOGENOM" id="CLU_077925_0_0_11"/>
<gene>
    <name evidence="2" type="ordered locus">Strop_3464</name>
</gene>
<dbReference type="AlphaFoldDB" id="A4XAE6"/>
<reference evidence="3" key="1">
    <citation type="journal article" date="2007" name="Proc. Natl. Acad. Sci. U.S.A.">
        <title>Genome sequencing reveals complex secondary metabolome in the marine actinomycete Salinispora tropica.</title>
        <authorList>
            <person name="Udwary D.W."/>
            <person name="Zeigler L."/>
            <person name="Asolkar R.N."/>
            <person name="Singan V."/>
            <person name="Lapidus A."/>
            <person name="Fenical W."/>
            <person name="Jensen P.R."/>
            <person name="Moore B.S."/>
        </authorList>
    </citation>
    <scope>NUCLEOTIDE SEQUENCE [LARGE SCALE GENOMIC DNA]</scope>
    <source>
        <strain evidence="3">ATCC BAA-916 / DSM 44818 / CNB-440</strain>
    </source>
</reference>
<dbReference type="SUPFAM" id="SSF56112">
    <property type="entry name" value="Protein kinase-like (PK-like)"/>
    <property type="match status" value="1"/>
</dbReference>
<dbReference type="InterPro" id="IPR002575">
    <property type="entry name" value="Aminoglycoside_PTrfase"/>
</dbReference>
<dbReference type="GO" id="GO:0004672">
    <property type="term" value="F:protein kinase activity"/>
    <property type="evidence" value="ECO:0007669"/>
    <property type="project" value="InterPro"/>
</dbReference>
<dbReference type="STRING" id="369723.Strop_3464"/>
<sequence length="361" mass="37652">MPSSPPHPVATRRPGWSDLPVGMRAALADRLGAPVVATRAATAGFTRGFAGVLSAADGGRVFVKAAPRDSHLANWYWREAAVLDRLPAGLPAPRTRWTLAESGWFAVALDAVDGYPPGRPSGPSELATILTAYADVAAALNPPPSDLAALNPPHLADLAQADILRWGDVAAGREAPPPLPVGLEQRLPELVGLESRLPGYLAPASGLIHGDLRPDNVLLTPHGQVWFCDWTWLCRGPAWFDLVTLLLGGHGVEQQEVTVAALAVAGGTSSPTGPASSAFPEATVGTAPALTTDWLDAAFAAHPAAADAPPDALDVTLAALAGYFLTTAAVVPETATEQLVAHQRHSGVYALDWLARRQGWS</sequence>
<evidence type="ECO:0000313" key="2">
    <source>
        <dbReference type="EMBL" id="ABP55895.1"/>
    </source>
</evidence>